<dbReference type="PATRIC" id="fig|33934.7.peg.509"/>
<name>A0A178TL41_9BACL</name>
<evidence type="ECO:0000256" key="1">
    <source>
        <dbReference type="SAM" id="Phobius"/>
    </source>
</evidence>
<dbReference type="OrthoDB" id="282803at2"/>
<evidence type="ECO:0000313" key="3">
    <source>
        <dbReference type="Proteomes" id="UP000078336"/>
    </source>
</evidence>
<dbReference type="InterPro" id="IPR032820">
    <property type="entry name" value="ATPase_put"/>
</dbReference>
<dbReference type="Pfam" id="PF09527">
    <property type="entry name" value="ATPase_gene1"/>
    <property type="match status" value="1"/>
</dbReference>
<feature type="transmembrane region" description="Helical" evidence="1">
    <location>
        <begin position="47"/>
        <end position="68"/>
    </location>
</feature>
<evidence type="ECO:0000313" key="2">
    <source>
        <dbReference type="EMBL" id="OAO81997.1"/>
    </source>
</evidence>
<dbReference type="Proteomes" id="UP000078336">
    <property type="component" value="Unassembled WGS sequence"/>
</dbReference>
<sequence length="77" mass="8510">MRPHERHPFRAIGLMTAISSQLVGSVLVGIFGGRFVFVDERFGTEPLFLIVGLLLGLAAGIYAMIRLIRSFFSGEEK</sequence>
<keyword evidence="1" id="KW-1133">Transmembrane helix</keyword>
<organism evidence="2 3">
    <name type="scientific">Anoxybacillus flavithermus</name>
    <dbReference type="NCBI Taxonomy" id="33934"/>
    <lineage>
        <taxon>Bacteria</taxon>
        <taxon>Bacillati</taxon>
        <taxon>Bacillota</taxon>
        <taxon>Bacilli</taxon>
        <taxon>Bacillales</taxon>
        <taxon>Anoxybacillaceae</taxon>
        <taxon>Anoxybacillus</taxon>
    </lineage>
</organism>
<protein>
    <submittedName>
        <fullName evidence="2">ATP synthase protein I</fullName>
    </submittedName>
</protein>
<keyword evidence="1" id="KW-0812">Transmembrane</keyword>
<keyword evidence="3" id="KW-1185">Reference proteome</keyword>
<comment type="caution">
    <text evidence="2">The sequence shown here is derived from an EMBL/GenBank/DDBJ whole genome shotgun (WGS) entry which is preliminary data.</text>
</comment>
<dbReference type="RefSeq" id="WP_064213963.1">
    <property type="nucleotide sequence ID" value="NZ_LUCQ01000035.1"/>
</dbReference>
<feature type="transmembrane region" description="Helical" evidence="1">
    <location>
        <begin position="12"/>
        <end position="35"/>
    </location>
</feature>
<dbReference type="AlphaFoldDB" id="A0A178TL41"/>
<gene>
    <name evidence="2" type="ORF">TAF16_0390</name>
</gene>
<keyword evidence="1" id="KW-0472">Membrane</keyword>
<proteinExistence type="predicted"/>
<accession>A0A178TL41</accession>
<reference evidence="2 3" key="1">
    <citation type="submission" date="2016-03" db="EMBL/GenBank/DDBJ databases">
        <title>Spore heat resistance.</title>
        <authorList>
            <person name="Boekhorst J."/>
            <person name="Berendsen E.M."/>
            <person name="Wells-Bennik M.H."/>
            <person name="Kuipers O.P."/>
        </authorList>
    </citation>
    <scope>NUCLEOTIDE SEQUENCE [LARGE SCALE GENOMIC DNA]</scope>
    <source>
        <strain evidence="2 3">AF16</strain>
    </source>
</reference>
<dbReference type="EMBL" id="LUCQ01000035">
    <property type="protein sequence ID" value="OAO81997.1"/>
    <property type="molecule type" value="Genomic_DNA"/>
</dbReference>